<proteinExistence type="predicted"/>
<dbReference type="Gene3D" id="1.10.10.60">
    <property type="entry name" value="Homeodomain-like"/>
    <property type="match status" value="1"/>
</dbReference>
<evidence type="ECO:0000256" key="1">
    <source>
        <dbReference type="ARBA" id="ARBA00023015"/>
    </source>
</evidence>
<evidence type="ECO:0000313" key="6">
    <source>
        <dbReference type="Proteomes" id="UP000550729"/>
    </source>
</evidence>
<protein>
    <submittedName>
        <fullName evidence="5">TetR/AcrR family transcriptional regulator</fullName>
    </submittedName>
</protein>
<keyword evidence="1" id="KW-0805">Transcription regulation</keyword>
<dbReference type="SUPFAM" id="SSF48498">
    <property type="entry name" value="Tetracyclin repressor-like, C-terminal domain"/>
    <property type="match status" value="1"/>
</dbReference>
<evidence type="ECO:0000313" key="5">
    <source>
        <dbReference type="EMBL" id="NMO01754.1"/>
    </source>
</evidence>
<feature type="domain" description="HTH-type transcriptional regulator MT1864/Rv1816-like C-terminal" evidence="4">
    <location>
        <begin position="86"/>
        <end position="184"/>
    </location>
</feature>
<dbReference type="InterPro" id="IPR025996">
    <property type="entry name" value="MT1864/Rv1816-like_C"/>
</dbReference>
<dbReference type="SUPFAM" id="SSF46689">
    <property type="entry name" value="Homeodomain-like"/>
    <property type="match status" value="1"/>
</dbReference>
<evidence type="ECO:0000256" key="3">
    <source>
        <dbReference type="ARBA" id="ARBA00023163"/>
    </source>
</evidence>
<dbReference type="PANTHER" id="PTHR30055:SF220">
    <property type="entry name" value="TETR-FAMILY REGULATORY PROTEIN"/>
    <property type="match status" value="1"/>
</dbReference>
<dbReference type="InterPro" id="IPR050109">
    <property type="entry name" value="HTH-type_TetR-like_transc_reg"/>
</dbReference>
<reference evidence="5 6" key="1">
    <citation type="submission" date="2020-04" db="EMBL/GenBank/DDBJ databases">
        <title>Gordonia sp. nov. TBRC 11910.</title>
        <authorList>
            <person name="Suriyachadkun C."/>
        </authorList>
    </citation>
    <scope>NUCLEOTIDE SEQUENCE [LARGE SCALE GENOMIC DNA]</scope>
    <source>
        <strain evidence="5 6">TBRC 11910</strain>
    </source>
</reference>
<name>A0A848KS16_9ACTN</name>
<gene>
    <name evidence="5" type="ORF">HH308_11060</name>
</gene>
<comment type="caution">
    <text evidence="5">The sequence shown here is derived from an EMBL/GenBank/DDBJ whole genome shotgun (WGS) entry which is preliminary data.</text>
</comment>
<dbReference type="Gene3D" id="1.10.357.10">
    <property type="entry name" value="Tetracycline Repressor, domain 2"/>
    <property type="match status" value="1"/>
</dbReference>
<keyword evidence="2" id="KW-0238">DNA-binding</keyword>
<dbReference type="InterPro" id="IPR009057">
    <property type="entry name" value="Homeodomain-like_sf"/>
</dbReference>
<dbReference type="EMBL" id="JABBNB010000009">
    <property type="protein sequence ID" value="NMO01754.1"/>
    <property type="molecule type" value="Genomic_DNA"/>
</dbReference>
<evidence type="ECO:0000259" key="4">
    <source>
        <dbReference type="Pfam" id="PF13305"/>
    </source>
</evidence>
<evidence type="ECO:0000256" key="2">
    <source>
        <dbReference type="ARBA" id="ARBA00023125"/>
    </source>
</evidence>
<dbReference type="RefSeq" id="WP_170194252.1">
    <property type="nucleotide sequence ID" value="NZ_JABBNB010000009.1"/>
</dbReference>
<accession>A0A848KS16</accession>
<sequence length="195" mass="20616">MPRPRTRDADLARRFVDAAVTIVCDDGVGALTTRRASEVAGSNVAALNQLFGGREGLVDAVMADGFALLVTDARERTVGLDAEGRLREFARVYREFARRHPALIDVMFARPLSAGRSVDLAGALEVRAMLTGAVREMLAGVDSDHVDAAALGFGVLIEGLAMNERHGILGGPQAAQRVWDVAVDGALAGLRAGPR</sequence>
<dbReference type="Proteomes" id="UP000550729">
    <property type="component" value="Unassembled WGS sequence"/>
</dbReference>
<dbReference type="GO" id="GO:0000976">
    <property type="term" value="F:transcription cis-regulatory region binding"/>
    <property type="evidence" value="ECO:0007669"/>
    <property type="project" value="TreeGrafter"/>
</dbReference>
<dbReference type="Pfam" id="PF13305">
    <property type="entry name" value="TetR_C_33"/>
    <property type="match status" value="1"/>
</dbReference>
<organism evidence="5 6">
    <name type="scientific">Gordonia asplenii</name>
    <dbReference type="NCBI Taxonomy" id="2725283"/>
    <lineage>
        <taxon>Bacteria</taxon>
        <taxon>Bacillati</taxon>
        <taxon>Actinomycetota</taxon>
        <taxon>Actinomycetes</taxon>
        <taxon>Mycobacteriales</taxon>
        <taxon>Gordoniaceae</taxon>
        <taxon>Gordonia</taxon>
    </lineage>
</organism>
<dbReference type="PANTHER" id="PTHR30055">
    <property type="entry name" value="HTH-TYPE TRANSCRIPTIONAL REGULATOR RUTR"/>
    <property type="match status" value="1"/>
</dbReference>
<dbReference type="AlphaFoldDB" id="A0A848KS16"/>
<dbReference type="InterPro" id="IPR036271">
    <property type="entry name" value="Tet_transcr_reg_TetR-rel_C_sf"/>
</dbReference>
<keyword evidence="6" id="KW-1185">Reference proteome</keyword>
<keyword evidence="3" id="KW-0804">Transcription</keyword>
<dbReference type="GO" id="GO:0003700">
    <property type="term" value="F:DNA-binding transcription factor activity"/>
    <property type="evidence" value="ECO:0007669"/>
    <property type="project" value="TreeGrafter"/>
</dbReference>